<name>A0A4Q9JYV9_VIBPH</name>
<organism evidence="1">
    <name type="scientific">Vibrio parahaemolyticus</name>
    <dbReference type="NCBI Taxonomy" id="670"/>
    <lineage>
        <taxon>Bacteria</taxon>
        <taxon>Pseudomonadati</taxon>
        <taxon>Pseudomonadota</taxon>
        <taxon>Gammaproteobacteria</taxon>
        <taxon>Vibrionales</taxon>
        <taxon>Vibrionaceae</taxon>
        <taxon>Vibrio</taxon>
    </lineage>
</organism>
<reference evidence="2 3" key="2">
    <citation type="submission" date="2018-12" db="EMBL/GenBank/DDBJ databases">
        <title>Genomic insights into the evolutionary origins and pathogenicity of five Vibrio parahaemolyticus strains isolated from the shrimp with acute hepatopancreatic necrosis disease (AHPND).</title>
        <authorList>
            <person name="Yang Q."/>
            <person name="Dong X."/>
            <person name="Xie G."/>
            <person name="Fu S."/>
            <person name="Zou P."/>
            <person name="Sun J."/>
            <person name="Wang Y."/>
            <person name="Huang J."/>
        </authorList>
    </citation>
    <scope>NUCLEOTIDE SEQUENCE [LARGE SCALE GENOMIC DNA]</scope>
    <source>
        <strain evidence="2 3">20160303005-1</strain>
    </source>
</reference>
<reference evidence="1" key="3">
    <citation type="submission" date="2019-12" db="EMBL/GenBank/DDBJ databases">
        <authorList>
            <consortium name="NCBI Pathogen Detection Project"/>
        </authorList>
    </citation>
    <scope>NUCLEOTIDE SEQUENCE</scope>
    <source>
        <strain evidence="1">1930</strain>
    </source>
</reference>
<evidence type="ECO:0000313" key="2">
    <source>
        <dbReference type="EMBL" id="QHH09537.1"/>
    </source>
</evidence>
<dbReference type="Pfam" id="PF09474">
    <property type="entry name" value="Type_III_YscX"/>
    <property type="match status" value="1"/>
</dbReference>
<dbReference type="Proteomes" id="UP000856022">
    <property type="component" value="Unassembled WGS sequence"/>
</dbReference>
<dbReference type="Proteomes" id="UP000464718">
    <property type="component" value="Chromosome i"/>
</dbReference>
<dbReference type="EMBL" id="DACQKT010000013">
    <property type="protein sequence ID" value="HAS6679317.1"/>
    <property type="molecule type" value="Genomic_DNA"/>
</dbReference>
<reference evidence="1" key="1">
    <citation type="journal article" date="2018" name="Genome Biol.">
        <title>SKESA: strategic k-mer extension for scrupulous assemblies.</title>
        <authorList>
            <person name="Souvorov A."/>
            <person name="Agarwala R."/>
            <person name="Lipman D.J."/>
        </authorList>
    </citation>
    <scope>NUCLEOTIDE SEQUENCE</scope>
    <source>
        <strain evidence="1">1930</strain>
    </source>
</reference>
<gene>
    <name evidence="1" type="primary">vscX</name>
    <name evidence="2" type="ORF">EHC69_09170</name>
    <name evidence="1" type="ORF">I7278_21200</name>
</gene>
<dbReference type="InterPro" id="IPR012672">
    <property type="entry name" value="T3SS_YscX"/>
</dbReference>
<proteinExistence type="predicted"/>
<dbReference type="AlphaFoldDB" id="A0A4Q9JYV9"/>
<evidence type="ECO:0000313" key="1">
    <source>
        <dbReference type="EMBL" id="HAS6679317.1"/>
    </source>
</evidence>
<accession>A0A4Q9JYV9</accession>
<sequence length="126" mass="14294">MMTRVSTLNVGIEAFTHVSHGEVETDFPKRFQLLPDGQAVATHLEKLYDLRPSDQYLLALAKPKLNHCELLRPEKYRQQFDNTLARVQQLAQESGSANLAKAAETLQSTQLDQRYLTMALNLLIQV</sequence>
<protein>
    <submittedName>
        <fullName evidence="1">Type III secretion system protein VscX</fullName>
    </submittedName>
    <submittedName>
        <fullName evidence="2">YscX family type III secretion protein</fullName>
    </submittedName>
</protein>
<dbReference type="EMBL" id="CP034298">
    <property type="protein sequence ID" value="QHH09537.1"/>
    <property type="molecule type" value="Genomic_DNA"/>
</dbReference>
<evidence type="ECO:0000313" key="3">
    <source>
        <dbReference type="Proteomes" id="UP000464718"/>
    </source>
</evidence>
<dbReference type="NCBIfam" id="TIGR02502">
    <property type="entry name" value="type_III_YscX"/>
    <property type="match status" value="1"/>
</dbReference>